<evidence type="ECO:0000256" key="1">
    <source>
        <dbReference type="ARBA" id="ARBA00022491"/>
    </source>
</evidence>
<dbReference type="Pfam" id="PF13411">
    <property type="entry name" value="MerR_1"/>
    <property type="match status" value="1"/>
</dbReference>
<evidence type="ECO:0000256" key="3">
    <source>
        <dbReference type="ARBA" id="ARBA00023125"/>
    </source>
</evidence>
<evidence type="ECO:0000313" key="6">
    <source>
        <dbReference type="EMBL" id="NNU77667.1"/>
    </source>
</evidence>
<evidence type="ECO:0000313" key="7">
    <source>
        <dbReference type="Proteomes" id="UP000531659"/>
    </source>
</evidence>
<dbReference type="InterPro" id="IPR047057">
    <property type="entry name" value="MerR_fam"/>
</dbReference>
<dbReference type="InterPro" id="IPR009061">
    <property type="entry name" value="DNA-bd_dom_put_sf"/>
</dbReference>
<proteinExistence type="predicted"/>
<dbReference type="SMART" id="SM00422">
    <property type="entry name" value="HTH_MERR"/>
    <property type="match status" value="1"/>
</dbReference>
<dbReference type="GO" id="GO:0003700">
    <property type="term" value="F:DNA-binding transcription factor activity"/>
    <property type="evidence" value="ECO:0007669"/>
    <property type="project" value="InterPro"/>
</dbReference>
<feature type="domain" description="HTH merR-type" evidence="5">
    <location>
        <begin position="2"/>
        <end position="71"/>
    </location>
</feature>
<dbReference type="PANTHER" id="PTHR30204:SF69">
    <property type="entry name" value="MERR-FAMILY TRANSCRIPTIONAL REGULATOR"/>
    <property type="match status" value="1"/>
</dbReference>
<dbReference type="InterPro" id="IPR000551">
    <property type="entry name" value="MerR-type_HTH_dom"/>
</dbReference>
<dbReference type="SUPFAM" id="SSF46955">
    <property type="entry name" value="Putative DNA-binding domain"/>
    <property type="match status" value="1"/>
</dbReference>
<evidence type="ECO:0000256" key="4">
    <source>
        <dbReference type="ARBA" id="ARBA00023163"/>
    </source>
</evidence>
<accession>A0A7Y3WT07</accession>
<dbReference type="Gene3D" id="1.10.1660.10">
    <property type="match status" value="1"/>
</dbReference>
<evidence type="ECO:0000259" key="5">
    <source>
        <dbReference type="PROSITE" id="PS50937"/>
    </source>
</evidence>
<dbReference type="PROSITE" id="PS50937">
    <property type="entry name" value="HTH_MERR_2"/>
    <property type="match status" value="1"/>
</dbReference>
<dbReference type="RefSeq" id="WP_171298300.1">
    <property type="nucleotide sequence ID" value="NZ_CP086140.1"/>
</dbReference>
<protein>
    <submittedName>
        <fullName evidence="6">MerR family transcriptional regulator</fullName>
    </submittedName>
</protein>
<keyword evidence="1" id="KW-0678">Repressor</keyword>
<keyword evidence="4" id="KW-0804">Transcription</keyword>
<dbReference type="GO" id="GO:0003677">
    <property type="term" value="F:DNA binding"/>
    <property type="evidence" value="ECO:0007669"/>
    <property type="project" value="UniProtKB-KW"/>
</dbReference>
<comment type="caution">
    <text evidence="6">The sequence shown here is derived from an EMBL/GenBank/DDBJ whole genome shotgun (WGS) entry which is preliminary data.</text>
</comment>
<reference evidence="6 7" key="1">
    <citation type="submission" date="2020-05" db="EMBL/GenBank/DDBJ databases">
        <title>Complete genome of Clostridium estertheticum subspecies estertheticum, isolated from Vacuum packed lamb meat from New Zealand imported to Switzerland.</title>
        <authorList>
            <person name="Wambui J."/>
            <person name="Stevens M.J.A."/>
            <person name="Stephan R."/>
        </authorList>
    </citation>
    <scope>NUCLEOTIDE SEQUENCE [LARGE SCALE GENOMIC DNA]</scope>
    <source>
        <strain evidence="6 7">CEST001</strain>
    </source>
</reference>
<dbReference type="CDD" id="cd01109">
    <property type="entry name" value="HTH_YyaN"/>
    <property type="match status" value="1"/>
</dbReference>
<dbReference type="EMBL" id="JABEYB010000014">
    <property type="protein sequence ID" value="NNU77667.1"/>
    <property type="molecule type" value="Genomic_DNA"/>
</dbReference>
<gene>
    <name evidence="6" type="ORF">HLQ16_17180</name>
</gene>
<keyword evidence="3" id="KW-0238">DNA-binding</keyword>
<keyword evidence="2" id="KW-0805">Transcription regulation</keyword>
<sequence>MKYSIGKVAKKFNLSSSTLRYYDKEGLFPNLERSESGIRSFSDIDLGSLKIIECLKNTGMPIKDIKVFIDWCGDGDATLRERYEMFIERKIIMDEQIASLNKTLEVINYKCWYYKTALEAGTEKIHSKANQKGTEEVIS</sequence>
<name>A0A7Y3WT07_9CLOT</name>
<dbReference type="PANTHER" id="PTHR30204">
    <property type="entry name" value="REDOX-CYCLING DRUG-SENSING TRANSCRIPTIONAL ACTIVATOR SOXR"/>
    <property type="match status" value="1"/>
</dbReference>
<dbReference type="AlphaFoldDB" id="A0A7Y3WT07"/>
<organism evidence="6 7">
    <name type="scientific">Clostridium estertheticum</name>
    <dbReference type="NCBI Taxonomy" id="238834"/>
    <lineage>
        <taxon>Bacteria</taxon>
        <taxon>Bacillati</taxon>
        <taxon>Bacillota</taxon>
        <taxon>Clostridia</taxon>
        <taxon>Eubacteriales</taxon>
        <taxon>Clostridiaceae</taxon>
        <taxon>Clostridium</taxon>
    </lineage>
</organism>
<dbReference type="Proteomes" id="UP000531659">
    <property type="component" value="Unassembled WGS sequence"/>
</dbReference>
<evidence type="ECO:0000256" key="2">
    <source>
        <dbReference type="ARBA" id="ARBA00023015"/>
    </source>
</evidence>